<reference evidence="1" key="2">
    <citation type="submission" date="2023-05" db="EMBL/GenBank/DDBJ databases">
        <authorList>
            <consortium name="Lawrence Berkeley National Laboratory"/>
            <person name="Steindorff A."/>
            <person name="Hensen N."/>
            <person name="Bonometti L."/>
            <person name="Westerberg I."/>
            <person name="Brannstrom I.O."/>
            <person name="Guillou S."/>
            <person name="Cros-Aarteil S."/>
            <person name="Calhoun S."/>
            <person name="Haridas S."/>
            <person name="Kuo A."/>
            <person name="Mondo S."/>
            <person name="Pangilinan J."/>
            <person name="Riley R."/>
            <person name="Labutti K."/>
            <person name="Andreopoulos B."/>
            <person name="Lipzen A."/>
            <person name="Chen C."/>
            <person name="Yanf M."/>
            <person name="Daum C."/>
            <person name="Ng V."/>
            <person name="Clum A."/>
            <person name="Ohm R."/>
            <person name="Martin F."/>
            <person name="Silar P."/>
            <person name="Natvig D."/>
            <person name="Lalanne C."/>
            <person name="Gautier V."/>
            <person name="Ament-Velasquez S.L."/>
            <person name="Kruys A."/>
            <person name="Hutchinson M.I."/>
            <person name="Powell A.J."/>
            <person name="Barry K."/>
            <person name="Miller A.N."/>
            <person name="Grigoriev I.V."/>
            <person name="Debuchy R."/>
            <person name="Gladieux P."/>
            <person name="Thoren M.H."/>
            <person name="Johannesson H."/>
        </authorList>
    </citation>
    <scope>NUCLEOTIDE SEQUENCE</scope>
    <source>
        <strain evidence="1">CBS 123565</strain>
    </source>
</reference>
<keyword evidence="2" id="KW-1185">Reference proteome</keyword>
<sequence>MILKQPRCKCILHTRLLCHLPCLVASNAQLAGAATGKFLAPALSQTTNPSAGPLVLCIVRPAATPTPRYRCHGYHPASGPHRSSMGLSPGRIGSGIVGSRFEDCAGARTRATWDIFDGFDAPRPANPQTTWSLVRSRPVPRLLLRFLHLVAWRRFVSYLHPR</sequence>
<dbReference type="AlphaFoldDB" id="A0AAN6ZEW0"/>
<accession>A0AAN6ZEW0</accession>
<protein>
    <submittedName>
        <fullName evidence="1">Uncharacterized protein</fullName>
    </submittedName>
</protein>
<organism evidence="1 2">
    <name type="scientific">Trichocladium antarcticum</name>
    <dbReference type="NCBI Taxonomy" id="1450529"/>
    <lineage>
        <taxon>Eukaryota</taxon>
        <taxon>Fungi</taxon>
        <taxon>Dikarya</taxon>
        <taxon>Ascomycota</taxon>
        <taxon>Pezizomycotina</taxon>
        <taxon>Sordariomycetes</taxon>
        <taxon>Sordariomycetidae</taxon>
        <taxon>Sordariales</taxon>
        <taxon>Chaetomiaceae</taxon>
        <taxon>Trichocladium</taxon>
    </lineage>
</organism>
<proteinExistence type="predicted"/>
<evidence type="ECO:0000313" key="2">
    <source>
        <dbReference type="Proteomes" id="UP001304895"/>
    </source>
</evidence>
<evidence type="ECO:0000313" key="1">
    <source>
        <dbReference type="EMBL" id="KAK4135338.1"/>
    </source>
</evidence>
<dbReference type="EMBL" id="MU853406">
    <property type="protein sequence ID" value="KAK4135338.1"/>
    <property type="molecule type" value="Genomic_DNA"/>
</dbReference>
<name>A0AAN6ZEW0_9PEZI</name>
<dbReference type="Proteomes" id="UP001304895">
    <property type="component" value="Unassembled WGS sequence"/>
</dbReference>
<reference evidence="1" key="1">
    <citation type="journal article" date="2023" name="Mol. Phylogenet. Evol.">
        <title>Genome-scale phylogeny and comparative genomics of the fungal order Sordariales.</title>
        <authorList>
            <person name="Hensen N."/>
            <person name="Bonometti L."/>
            <person name="Westerberg I."/>
            <person name="Brannstrom I.O."/>
            <person name="Guillou S."/>
            <person name="Cros-Aarteil S."/>
            <person name="Calhoun S."/>
            <person name="Haridas S."/>
            <person name="Kuo A."/>
            <person name="Mondo S."/>
            <person name="Pangilinan J."/>
            <person name="Riley R."/>
            <person name="LaButti K."/>
            <person name="Andreopoulos B."/>
            <person name="Lipzen A."/>
            <person name="Chen C."/>
            <person name="Yan M."/>
            <person name="Daum C."/>
            <person name="Ng V."/>
            <person name="Clum A."/>
            <person name="Steindorff A."/>
            <person name="Ohm R.A."/>
            <person name="Martin F."/>
            <person name="Silar P."/>
            <person name="Natvig D.O."/>
            <person name="Lalanne C."/>
            <person name="Gautier V."/>
            <person name="Ament-Velasquez S.L."/>
            <person name="Kruys A."/>
            <person name="Hutchinson M.I."/>
            <person name="Powell A.J."/>
            <person name="Barry K."/>
            <person name="Miller A.N."/>
            <person name="Grigoriev I.V."/>
            <person name="Debuchy R."/>
            <person name="Gladieux P."/>
            <person name="Hiltunen Thoren M."/>
            <person name="Johannesson H."/>
        </authorList>
    </citation>
    <scope>NUCLEOTIDE SEQUENCE</scope>
    <source>
        <strain evidence="1">CBS 123565</strain>
    </source>
</reference>
<gene>
    <name evidence="1" type="ORF">BT67DRAFT_441011</name>
</gene>
<comment type="caution">
    <text evidence="1">The sequence shown here is derived from an EMBL/GenBank/DDBJ whole genome shotgun (WGS) entry which is preliminary data.</text>
</comment>